<name>A0A3S5ALS7_9PLAT</name>
<proteinExistence type="predicted"/>
<sequence length="252" mass="26279">MVPEILAKRYTSTTIAGPIEPSSPKTVSRAASSAPGNTARKHSFSVSLPLIPAATGNSGSDITARDTCNGSPIAVNLDAGYCRSSVPVAGSSPSIQDKQDPGCQKLISPRRSNSQSFEVNVSIGQPVNLAANMHDSTSQSTSSVTCSTLPESQKTLMPLSVHILNAIDGKLGQNRRSLKDNYKSDSVKNEGNSSLKGSLQNKESIATSIHPPASGLNHSTDTKSDGKDLANLASNDGYGKIVWSLTTPKESG</sequence>
<accession>A0A3S5ALS7</accession>
<feature type="compositionally biased region" description="Polar residues" evidence="1">
    <location>
        <begin position="189"/>
        <end position="207"/>
    </location>
</feature>
<feature type="compositionally biased region" description="Polar residues" evidence="1">
    <location>
        <begin position="23"/>
        <end position="36"/>
    </location>
</feature>
<protein>
    <submittedName>
        <fullName evidence="2">Uncharacterized protein</fullName>
    </submittedName>
</protein>
<dbReference type="AlphaFoldDB" id="A0A3S5ALS7"/>
<gene>
    <name evidence="2" type="ORF">PXEA_LOCUS33553</name>
</gene>
<evidence type="ECO:0000256" key="1">
    <source>
        <dbReference type="SAM" id="MobiDB-lite"/>
    </source>
</evidence>
<evidence type="ECO:0000313" key="3">
    <source>
        <dbReference type="Proteomes" id="UP000784294"/>
    </source>
</evidence>
<feature type="compositionally biased region" description="Basic and acidic residues" evidence="1">
    <location>
        <begin position="177"/>
        <end position="188"/>
    </location>
</feature>
<comment type="caution">
    <text evidence="2">The sequence shown here is derived from an EMBL/GenBank/DDBJ whole genome shotgun (WGS) entry which is preliminary data.</text>
</comment>
<feature type="region of interest" description="Disordered" evidence="1">
    <location>
        <begin position="175"/>
        <end position="234"/>
    </location>
</feature>
<reference evidence="2" key="1">
    <citation type="submission" date="2018-11" db="EMBL/GenBank/DDBJ databases">
        <authorList>
            <consortium name="Pathogen Informatics"/>
        </authorList>
    </citation>
    <scope>NUCLEOTIDE SEQUENCE</scope>
</reference>
<evidence type="ECO:0000313" key="2">
    <source>
        <dbReference type="EMBL" id="VEL40113.1"/>
    </source>
</evidence>
<dbReference type="EMBL" id="CAAALY010263722">
    <property type="protein sequence ID" value="VEL40113.1"/>
    <property type="molecule type" value="Genomic_DNA"/>
</dbReference>
<keyword evidence="3" id="KW-1185">Reference proteome</keyword>
<feature type="region of interest" description="Disordered" evidence="1">
    <location>
        <begin position="15"/>
        <end position="42"/>
    </location>
</feature>
<dbReference type="Proteomes" id="UP000784294">
    <property type="component" value="Unassembled WGS sequence"/>
</dbReference>
<organism evidence="2 3">
    <name type="scientific">Protopolystoma xenopodis</name>
    <dbReference type="NCBI Taxonomy" id="117903"/>
    <lineage>
        <taxon>Eukaryota</taxon>
        <taxon>Metazoa</taxon>
        <taxon>Spiralia</taxon>
        <taxon>Lophotrochozoa</taxon>
        <taxon>Platyhelminthes</taxon>
        <taxon>Monogenea</taxon>
        <taxon>Polyopisthocotylea</taxon>
        <taxon>Polystomatidea</taxon>
        <taxon>Polystomatidae</taxon>
        <taxon>Protopolystoma</taxon>
    </lineage>
</organism>